<organism evidence="2 3">
    <name type="scientific">Heterorhabditis bacteriophora</name>
    <name type="common">Entomopathogenic nematode worm</name>
    <dbReference type="NCBI Taxonomy" id="37862"/>
    <lineage>
        <taxon>Eukaryota</taxon>
        <taxon>Metazoa</taxon>
        <taxon>Ecdysozoa</taxon>
        <taxon>Nematoda</taxon>
        <taxon>Chromadorea</taxon>
        <taxon>Rhabditida</taxon>
        <taxon>Rhabditina</taxon>
        <taxon>Rhabditomorpha</taxon>
        <taxon>Strongyloidea</taxon>
        <taxon>Heterorhabditidae</taxon>
        <taxon>Heterorhabditis</taxon>
    </lineage>
</organism>
<name>A0A1I7WXL6_HETBA</name>
<sequence>MDTTECNISIARINERVKRIQRIFLVSPLYFLISAYSTITFAYFSHARELHLTNERKFSSRAVKYLKRDLK</sequence>
<reference evidence="3" key="1">
    <citation type="submission" date="2016-11" db="UniProtKB">
        <authorList>
            <consortium name="WormBaseParasite"/>
        </authorList>
    </citation>
    <scope>IDENTIFICATION</scope>
</reference>
<evidence type="ECO:0000313" key="2">
    <source>
        <dbReference type="Proteomes" id="UP000095283"/>
    </source>
</evidence>
<protein>
    <submittedName>
        <fullName evidence="3">Uncharacterized protein</fullName>
    </submittedName>
</protein>
<keyword evidence="1" id="KW-1133">Transmembrane helix</keyword>
<dbReference type="WBParaSite" id="Hba_09898">
    <property type="protein sequence ID" value="Hba_09898"/>
    <property type="gene ID" value="Hba_09898"/>
</dbReference>
<dbReference type="AlphaFoldDB" id="A0A1I7WXL6"/>
<dbReference type="Proteomes" id="UP000095283">
    <property type="component" value="Unplaced"/>
</dbReference>
<accession>A0A1I7WXL6</accession>
<evidence type="ECO:0000313" key="3">
    <source>
        <dbReference type="WBParaSite" id="Hba_09898"/>
    </source>
</evidence>
<proteinExistence type="predicted"/>
<evidence type="ECO:0000256" key="1">
    <source>
        <dbReference type="SAM" id="Phobius"/>
    </source>
</evidence>
<feature type="transmembrane region" description="Helical" evidence="1">
    <location>
        <begin position="23"/>
        <end position="44"/>
    </location>
</feature>
<keyword evidence="1" id="KW-0472">Membrane</keyword>
<keyword evidence="1" id="KW-0812">Transmembrane</keyword>
<keyword evidence="2" id="KW-1185">Reference proteome</keyword>